<dbReference type="AlphaFoldDB" id="A0AAD4C0B6"/>
<accession>A0AAD4C0B6</accession>
<evidence type="ECO:0008006" key="3">
    <source>
        <dbReference type="Google" id="ProtNLM"/>
    </source>
</evidence>
<dbReference type="Proteomes" id="UP001194468">
    <property type="component" value="Unassembled WGS sequence"/>
</dbReference>
<reference evidence="1" key="2">
    <citation type="journal article" date="2020" name="Nat. Commun.">
        <title>Large-scale genome sequencing of mycorrhizal fungi provides insights into the early evolution of symbiotic traits.</title>
        <authorList>
            <person name="Miyauchi S."/>
            <person name="Kiss E."/>
            <person name="Kuo A."/>
            <person name="Drula E."/>
            <person name="Kohler A."/>
            <person name="Sanchez-Garcia M."/>
            <person name="Morin E."/>
            <person name="Andreopoulos B."/>
            <person name="Barry K.W."/>
            <person name="Bonito G."/>
            <person name="Buee M."/>
            <person name="Carver A."/>
            <person name="Chen C."/>
            <person name="Cichocki N."/>
            <person name="Clum A."/>
            <person name="Culley D."/>
            <person name="Crous P.W."/>
            <person name="Fauchery L."/>
            <person name="Girlanda M."/>
            <person name="Hayes R.D."/>
            <person name="Keri Z."/>
            <person name="LaButti K."/>
            <person name="Lipzen A."/>
            <person name="Lombard V."/>
            <person name="Magnuson J."/>
            <person name="Maillard F."/>
            <person name="Murat C."/>
            <person name="Nolan M."/>
            <person name="Ohm R.A."/>
            <person name="Pangilinan J."/>
            <person name="Pereira M.F."/>
            <person name="Perotto S."/>
            <person name="Peter M."/>
            <person name="Pfister S."/>
            <person name="Riley R."/>
            <person name="Sitrit Y."/>
            <person name="Stielow J.B."/>
            <person name="Szollosi G."/>
            <person name="Zifcakova L."/>
            <person name="Stursova M."/>
            <person name="Spatafora J.W."/>
            <person name="Tedersoo L."/>
            <person name="Vaario L.M."/>
            <person name="Yamada A."/>
            <person name="Yan M."/>
            <person name="Wang P."/>
            <person name="Xu J."/>
            <person name="Bruns T."/>
            <person name="Baldrian P."/>
            <person name="Vilgalys R."/>
            <person name="Dunand C."/>
            <person name="Henrissat B."/>
            <person name="Grigoriev I.V."/>
            <person name="Hibbett D."/>
            <person name="Nagy L.G."/>
            <person name="Martin F.M."/>
        </authorList>
    </citation>
    <scope>NUCLEOTIDE SEQUENCE</scope>
    <source>
        <strain evidence="1">BED1</strain>
    </source>
</reference>
<feature type="non-terminal residue" evidence="1">
    <location>
        <position position="1"/>
    </location>
</feature>
<proteinExistence type="predicted"/>
<keyword evidence="2" id="KW-1185">Reference proteome</keyword>
<evidence type="ECO:0000313" key="2">
    <source>
        <dbReference type="Proteomes" id="UP001194468"/>
    </source>
</evidence>
<reference evidence="1" key="1">
    <citation type="submission" date="2019-10" db="EMBL/GenBank/DDBJ databases">
        <authorList>
            <consortium name="DOE Joint Genome Institute"/>
            <person name="Kuo A."/>
            <person name="Miyauchi S."/>
            <person name="Kiss E."/>
            <person name="Drula E."/>
            <person name="Kohler A."/>
            <person name="Sanchez-Garcia M."/>
            <person name="Andreopoulos B."/>
            <person name="Barry K.W."/>
            <person name="Bonito G."/>
            <person name="Buee M."/>
            <person name="Carver A."/>
            <person name="Chen C."/>
            <person name="Cichocki N."/>
            <person name="Clum A."/>
            <person name="Culley D."/>
            <person name="Crous P.W."/>
            <person name="Fauchery L."/>
            <person name="Girlanda M."/>
            <person name="Hayes R."/>
            <person name="Keri Z."/>
            <person name="LaButti K."/>
            <person name="Lipzen A."/>
            <person name="Lombard V."/>
            <person name="Magnuson J."/>
            <person name="Maillard F."/>
            <person name="Morin E."/>
            <person name="Murat C."/>
            <person name="Nolan M."/>
            <person name="Ohm R."/>
            <person name="Pangilinan J."/>
            <person name="Pereira M."/>
            <person name="Perotto S."/>
            <person name="Peter M."/>
            <person name="Riley R."/>
            <person name="Sitrit Y."/>
            <person name="Stielow B."/>
            <person name="Szollosi G."/>
            <person name="Zifcakova L."/>
            <person name="Stursova M."/>
            <person name="Spatafora J.W."/>
            <person name="Tedersoo L."/>
            <person name="Vaario L.-M."/>
            <person name="Yamada A."/>
            <person name="Yan M."/>
            <person name="Wang P."/>
            <person name="Xu J."/>
            <person name="Bruns T."/>
            <person name="Baldrian P."/>
            <person name="Vilgalys R."/>
            <person name="Henrissat B."/>
            <person name="Grigoriev I.V."/>
            <person name="Hibbett D."/>
            <person name="Nagy L.G."/>
            <person name="Martin F.M."/>
        </authorList>
    </citation>
    <scope>NUCLEOTIDE SEQUENCE</scope>
    <source>
        <strain evidence="1">BED1</strain>
    </source>
</reference>
<name>A0AAD4C0B6_BOLED</name>
<gene>
    <name evidence="1" type="ORF">L210DRAFT_855597</name>
</gene>
<protein>
    <recommendedName>
        <fullName evidence="3">Heterokaryon incompatibility domain-containing protein</fullName>
    </recommendedName>
</protein>
<organism evidence="1 2">
    <name type="scientific">Boletus edulis BED1</name>
    <dbReference type="NCBI Taxonomy" id="1328754"/>
    <lineage>
        <taxon>Eukaryota</taxon>
        <taxon>Fungi</taxon>
        <taxon>Dikarya</taxon>
        <taxon>Basidiomycota</taxon>
        <taxon>Agaricomycotina</taxon>
        <taxon>Agaricomycetes</taxon>
        <taxon>Agaricomycetidae</taxon>
        <taxon>Boletales</taxon>
        <taxon>Boletineae</taxon>
        <taxon>Boletaceae</taxon>
        <taxon>Boletoideae</taxon>
        <taxon>Boletus</taxon>
    </lineage>
</organism>
<dbReference type="EMBL" id="WHUW01000006">
    <property type="protein sequence ID" value="KAF8444933.1"/>
    <property type="molecule type" value="Genomic_DNA"/>
</dbReference>
<comment type="caution">
    <text evidence="1">The sequence shown here is derived from an EMBL/GenBank/DDBJ whole genome shotgun (WGS) entry which is preliminary data.</text>
</comment>
<sequence>IMSPVPPTNSKLHNFCKVMLVLEFRWAWSDICCVNQLDKGVQQESLVAIFKWYRGSSLTIVHPWSHFHLEHAWKGLMLIHPWISPLLEEFSCSIAQIDLATRALQLVVRLRQPFWCPVACTSRARAMQTSRQIV</sequence>
<evidence type="ECO:0000313" key="1">
    <source>
        <dbReference type="EMBL" id="KAF8444933.1"/>
    </source>
</evidence>